<keyword evidence="2" id="KW-1185">Reference proteome</keyword>
<sequence>PPHHDDDPNPNPQLDEPNVPVVVQQPRSIVYNCRCPPELDLEQLLATSTLPKLQETMEYILLIKNASLDDLIAKMTPETLMRIWNPPQRLIVIESAGA</sequence>
<evidence type="ECO:0000313" key="2">
    <source>
        <dbReference type="Proteomes" id="UP001194468"/>
    </source>
</evidence>
<organism evidence="1 2">
    <name type="scientific">Boletus edulis BED1</name>
    <dbReference type="NCBI Taxonomy" id="1328754"/>
    <lineage>
        <taxon>Eukaryota</taxon>
        <taxon>Fungi</taxon>
        <taxon>Dikarya</taxon>
        <taxon>Basidiomycota</taxon>
        <taxon>Agaricomycotina</taxon>
        <taxon>Agaricomycetes</taxon>
        <taxon>Agaricomycetidae</taxon>
        <taxon>Boletales</taxon>
        <taxon>Boletineae</taxon>
        <taxon>Boletaceae</taxon>
        <taxon>Boletoideae</taxon>
        <taxon>Boletus</taxon>
    </lineage>
</organism>
<dbReference type="EMBL" id="WHUW01000014">
    <property type="protein sequence ID" value="KAF8439495.1"/>
    <property type="molecule type" value="Genomic_DNA"/>
</dbReference>
<dbReference type="Proteomes" id="UP001194468">
    <property type="component" value="Unassembled WGS sequence"/>
</dbReference>
<proteinExistence type="predicted"/>
<gene>
    <name evidence="1" type="ORF">L210DRAFT_868671</name>
</gene>
<reference evidence="1" key="1">
    <citation type="submission" date="2019-10" db="EMBL/GenBank/DDBJ databases">
        <authorList>
            <consortium name="DOE Joint Genome Institute"/>
            <person name="Kuo A."/>
            <person name="Miyauchi S."/>
            <person name="Kiss E."/>
            <person name="Drula E."/>
            <person name="Kohler A."/>
            <person name="Sanchez-Garcia M."/>
            <person name="Andreopoulos B."/>
            <person name="Barry K.W."/>
            <person name="Bonito G."/>
            <person name="Buee M."/>
            <person name="Carver A."/>
            <person name="Chen C."/>
            <person name="Cichocki N."/>
            <person name="Clum A."/>
            <person name="Culley D."/>
            <person name="Crous P.W."/>
            <person name="Fauchery L."/>
            <person name="Girlanda M."/>
            <person name="Hayes R."/>
            <person name="Keri Z."/>
            <person name="LaButti K."/>
            <person name="Lipzen A."/>
            <person name="Lombard V."/>
            <person name="Magnuson J."/>
            <person name="Maillard F."/>
            <person name="Morin E."/>
            <person name="Murat C."/>
            <person name="Nolan M."/>
            <person name="Ohm R."/>
            <person name="Pangilinan J."/>
            <person name="Pereira M."/>
            <person name="Perotto S."/>
            <person name="Peter M."/>
            <person name="Riley R."/>
            <person name="Sitrit Y."/>
            <person name="Stielow B."/>
            <person name="Szollosi G."/>
            <person name="Zifcakova L."/>
            <person name="Stursova M."/>
            <person name="Spatafora J.W."/>
            <person name="Tedersoo L."/>
            <person name="Vaario L.-M."/>
            <person name="Yamada A."/>
            <person name="Yan M."/>
            <person name="Wang P."/>
            <person name="Xu J."/>
            <person name="Bruns T."/>
            <person name="Baldrian P."/>
            <person name="Vilgalys R."/>
            <person name="Henrissat B."/>
            <person name="Grigoriev I.V."/>
            <person name="Hibbett D."/>
            <person name="Nagy L.G."/>
            <person name="Martin F.M."/>
        </authorList>
    </citation>
    <scope>NUCLEOTIDE SEQUENCE</scope>
    <source>
        <strain evidence="1">BED1</strain>
    </source>
</reference>
<reference evidence="1" key="2">
    <citation type="journal article" date="2020" name="Nat. Commun.">
        <title>Large-scale genome sequencing of mycorrhizal fungi provides insights into the early evolution of symbiotic traits.</title>
        <authorList>
            <person name="Miyauchi S."/>
            <person name="Kiss E."/>
            <person name="Kuo A."/>
            <person name="Drula E."/>
            <person name="Kohler A."/>
            <person name="Sanchez-Garcia M."/>
            <person name="Morin E."/>
            <person name="Andreopoulos B."/>
            <person name="Barry K.W."/>
            <person name="Bonito G."/>
            <person name="Buee M."/>
            <person name="Carver A."/>
            <person name="Chen C."/>
            <person name="Cichocki N."/>
            <person name="Clum A."/>
            <person name="Culley D."/>
            <person name="Crous P.W."/>
            <person name="Fauchery L."/>
            <person name="Girlanda M."/>
            <person name="Hayes R.D."/>
            <person name="Keri Z."/>
            <person name="LaButti K."/>
            <person name="Lipzen A."/>
            <person name="Lombard V."/>
            <person name="Magnuson J."/>
            <person name="Maillard F."/>
            <person name="Murat C."/>
            <person name="Nolan M."/>
            <person name="Ohm R.A."/>
            <person name="Pangilinan J."/>
            <person name="Pereira M.F."/>
            <person name="Perotto S."/>
            <person name="Peter M."/>
            <person name="Pfister S."/>
            <person name="Riley R."/>
            <person name="Sitrit Y."/>
            <person name="Stielow J.B."/>
            <person name="Szollosi G."/>
            <person name="Zifcakova L."/>
            <person name="Stursova M."/>
            <person name="Spatafora J.W."/>
            <person name="Tedersoo L."/>
            <person name="Vaario L.M."/>
            <person name="Yamada A."/>
            <person name="Yan M."/>
            <person name="Wang P."/>
            <person name="Xu J."/>
            <person name="Bruns T."/>
            <person name="Baldrian P."/>
            <person name="Vilgalys R."/>
            <person name="Dunand C."/>
            <person name="Henrissat B."/>
            <person name="Grigoriev I.V."/>
            <person name="Hibbett D."/>
            <person name="Nagy L.G."/>
            <person name="Martin F.M."/>
        </authorList>
    </citation>
    <scope>NUCLEOTIDE SEQUENCE</scope>
    <source>
        <strain evidence="1">BED1</strain>
    </source>
</reference>
<feature type="non-terminal residue" evidence="1">
    <location>
        <position position="1"/>
    </location>
</feature>
<evidence type="ECO:0000313" key="1">
    <source>
        <dbReference type="EMBL" id="KAF8439495.1"/>
    </source>
</evidence>
<dbReference type="AlphaFoldDB" id="A0AAD4BU79"/>
<name>A0AAD4BU79_BOLED</name>
<protein>
    <submittedName>
        <fullName evidence="1">Uncharacterized protein</fullName>
    </submittedName>
</protein>
<accession>A0AAD4BU79</accession>
<comment type="caution">
    <text evidence="1">The sequence shown here is derived from an EMBL/GenBank/DDBJ whole genome shotgun (WGS) entry which is preliminary data.</text>
</comment>